<evidence type="ECO:0000313" key="6">
    <source>
        <dbReference type="Proteomes" id="UP000829817"/>
    </source>
</evidence>
<feature type="compositionally biased region" description="Low complexity" evidence="2">
    <location>
        <begin position="33"/>
        <end position="45"/>
    </location>
</feature>
<dbReference type="Gene3D" id="2.60.40.1980">
    <property type="match status" value="1"/>
</dbReference>
<gene>
    <name evidence="5" type="ORF">LVJ83_01320</name>
</gene>
<dbReference type="PROSITE" id="PS51257">
    <property type="entry name" value="PROKAR_LIPOPROTEIN"/>
    <property type="match status" value="1"/>
</dbReference>
<evidence type="ECO:0000259" key="4">
    <source>
        <dbReference type="Pfam" id="PF08794"/>
    </source>
</evidence>
<dbReference type="Proteomes" id="UP000829817">
    <property type="component" value="Chromosome"/>
</dbReference>
<feature type="compositionally biased region" description="Polar residues" evidence="2">
    <location>
        <begin position="21"/>
        <end position="32"/>
    </location>
</feature>
<feature type="domain" description="Factor H binding protein-like C-terminal" evidence="4">
    <location>
        <begin position="159"/>
        <end position="258"/>
    </location>
</feature>
<sequence length="284" mass="30221">MSRLSLLGVFAATLTLAACGSSGSSTGNLSADATTTPLNPTTPANGYRTIQIPEWSDDDSYNYYIKLDGKTYHSGDTIDISHYPQGLTETALDSGLTIKNPTGDYQKAYDGKLYLYKQAYSVVAGNYIHNQYRSNNNNQPELIDAFSVAEIQGDATPFDALPGTGRYTYKGEAFSAGEKGTLTYTADFGRKLGSGRITGLATFGDITLNSAPITRIKDENFNGAGVSLDSSSAVSAKLGSGTYGLGFFGPQANELAGMAEFTRPGSSEFELEEQDLEIGFGGKR</sequence>
<organism evidence="5 6">
    <name type="scientific">Uruburuella testudinis</name>
    <dbReference type="NCBI Taxonomy" id="1282863"/>
    <lineage>
        <taxon>Bacteria</taxon>
        <taxon>Pseudomonadati</taxon>
        <taxon>Pseudomonadota</taxon>
        <taxon>Betaproteobacteria</taxon>
        <taxon>Neisseriales</taxon>
        <taxon>Neisseriaceae</taxon>
        <taxon>Uruburuella</taxon>
    </lineage>
</organism>
<proteinExistence type="predicted"/>
<dbReference type="InterPro" id="IPR014902">
    <property type="entry name" value="FHBP-like_C"/>
</dbReference>
<dbReference type="InterPro" id="IPR011250">
    <property type="entry name" value="OMP/PagP_B-barrel"/>
</dbReference>
<evidence type="ECO:0000256" key="2">
    <source>
        <dbReference type="SAM" id="MobiDB-lite"/>
    </source>
</evidence>
<accession>A0ABY4DTD7</accession>
<comment type="subcellular location">
    <subcellularLocation>
        <location evidence="1">Cell outer membrane</location>
    </subcellularLocation>
</comment>
<evidence type="ECO:0000256" key="3">
    <source>
        <dbReference type="SAM" id="SignalP"/>
    </source>
</evidence>
<keyword evidence="6" id="KW-1185">Reference proteome</keyword>
<dbReference type="Pfam" id="PF08794">
    <property type="entry name" value="FHBP_C"/>
    <property type="match status" value="1"/>
</dbReference>
<feature type="signal peptide" evidence="3">
    <location>
        <begin position="1"/>
        <end position="17"/>
    </location>
</feature>
<dbReference type="RefSeq" id="WP_244785564.1">
    <property type="nucleotide sequence ID" value="NZ_CP091508.1"/>
</dbReference>
<evidence type="ECO:0000256" key="1">
    <source>
        <dbReference type="ARBA" id="ARBA00004442"/>
    </source>
</evidence>
<name>A0ABY4DTD7_9NEIS</name>
<dbReference type="Gene3D" id="2.40.160.90">
    <property type="match status" value="1"/>
</dbReference>
<dbReference type="EMBL" id="CP091508">
    <property type="protein sequence ID" value="UOO82148.1"/>
    <property type="molecule type" value="Genomic_DNA"/>
</dbReference>
<evidence type="ECO:0000313" key="5">
    <source>
        <dbReference type="EMBL" id="UOO82148.1"/>
    </source>
</evidence>
<feature type="chain" id="PRO_5047036461" evidence="3">
    <location>
        <begin position="18"/>
        <end position="284"/>
    </location>
</feature>
<keyword evidence="3" id="KW-0732">Signal</keyword>
<dbReference type="SUPFAM" id="SSF56925">
    <property type="entry name" value="OMPA-like"/>
    <property type="match status" value="1"/>
</dbReference>
<reference evidence="5 6" key="1">
    <citation type="journal article" date="2022" name="Res Sq">
        <title>Evolution of multicellular longitudinally dividing oral cavity symbionts (Neisseriaceae).</title>
        <authorList>
            <person name="Nyongesa S."/>
            <person name="Weber P."/>
            <person name="Bernet E."/>
            <person name="Pullido F."/>
            <person name="Nieckarz M."/>
            <person name="Delaby M."/>
            <person name="Nieves C."/>
            <person name="Viehboeck T."/>
            <person name="Krause N."/>
            <person name="Rivera-Millot A."/>
            <person name="Nakamura A."/>
            <person name="Vischer N."/>
            <person name="VanNieuwenhze M."/>
            <person name="Brun Y."/>
            <person name="Cava F."/>
            <person name="Bulgheresi S."/>
            <person name="Veyrier F."/>
        </authorList>
    </citation>
    <scope>NUCLEOTIDE SEQUENCE [LARGE SCALE GENOMIC DNA]</scope>
    <source>
        <strain evidence="5 6">CCUG 63373m</strain>
    </source>
</reference>
<feature type="region of interest" description="Disordered" evidence="2">
    <location>
        <begin position="21"/>
        <end position="47"/>
    </location>
</feature>
<protein>
    <submittedName>
        <fullName evidence="5">Factor H binding family protein</fullName>
    </submittedName>
</protein>